<dbReference type="InterPro" id="IPR004352">
    <property type="entry name" value="GH114_TIM-barrel"/>
</dbReference>
<dbReference type="InterPro" id="IPR006311">
    <property type="entry name" value="TAT_signal"/>
</dbReference>
<dbReference type="PANTHER" id="PTHR35882:SF2">
    <property type="entry name" value="PELA"/>
    <property type="match status" value="1"/>
</dbReference>
<name>A0ABT8BGI5_9HYPH</name>
<comment type="caution">
    <text evidence="2">The sequence shown here is derived from an EMBL/GenBank/DDBJ whole genome shotgun (WGS) entry which is preliminary data.</text>
</comment>
<gene>
    <name evidence="2" type="ORF">QWZ12_10200</name>
</gene>
<accession>A0ABT8BGI5</accession>
<dbReference type="InterPro" id="IPR017853">
    <property type="entry name" value="GH"/>
</dbReference>
<dbReference type="InterPro" id="IPR013785">
    <property type="entry name" value="Aldolase_TIM"/>
</dbReference>
<keyword evidence="3" id="KW-1185">Reference proteome</keyword>
<organism evidence="2 3">
    <name type="scientific">Methylobacterium adhaesivum</name>
    <dbReference type="NCBI Taxonomy" id="333297"/>
    <lineage>
        <taxon>Bacteria</taxon>
        <taxon>Pseudomonadati</taxon>
        <taxon>Pseudomonadota</taxon>
        <taxon>Alphaproteobacteria</taxon>
        <taxon>Hyphomicrobiales</taxon>
        <taxon>Methylobacteriaceae</taxon>
        <taxon>Methylobacterium</taxon>
    </lineage>
</organism>
<evidence type="ECO:0000259" key="1">
    <source>
        <dbReference type="Pfam" id="PF03537"/>
    </source>
</evidence>
<protein>
    <submittedName>
        <fullName evidence="2">Endo alpha-1,4 polygalactosaminidase</fullName>
    </submittedName>
</protein>
<evidence type="ECO:0000313" key="3">
    <source>
        <dbReference type="Proteomes" id="UP001224644"/>
    </source>
</evidence>
<sequence length="311" mass="34757">MTLTFHFHRRALLMSVGLGTAALFGATGSGMGAALGLRAPARLGGIDVERWGCQYQNIDLAEVARSPLDLIVLDPVVQGIPLTAAQTALLRRKPDGGRRLVLAYVSIGEAESYRDYWRADWREHPPPWLGPENPNWPGSFAVRFWHPAWYDRLLGPGETLDRVLEAGFDGVFLDRVDAYGDWPDQGIRAQEAMIALVKAVSDRGRQRHPGFLVVGQNAEPLLLSRIYLDAIDAVSKESLLYNLRGPGEANTEADVQWSLKYLRKAQAHGLPILAIEYADTYFLKMKCRFQLRKLGMTPFIGRKMLDTLPIY</sequence>
<dbReference type="InterPro" id="IPR016062">
    <property type="entry name" value="TM1410-rel"/>
</dbReference>
<dbReference type="PRINTS" id="PR01545">
    <property type="entry name" value="THEMAYE10DUF"/>
</dbReference>
<dbReference type="SUPFAM" id="SSF51445">
    <property type="entry name" value="(Trans)glycosidases"/>
    <property type="match status" value="1"/>
</dbReference>
<reference evidence="3" key="1">
    <citation type="journal article" date="2019" name="Int. J. Syst. Evol. Microbiol.">
        <title>The Global Catalogue of Microorganisms (GCM) 10K type strain sequencing project: providing services to taxonomists for standard genome sequencing and annotation.</title>
        <authorList>
            <consortium name="The Broad Institute Genomics Platform"/>
            <consortium name="The Broad Institute Genome Sequencing Center for Infectious Disease"/>
            <person name="Wu L."/>
            <person name="Ma J."/>
        </authorList>
    </citation>
    <scope>NUCLEOTIDE SEQUENCE [LARGE SCALE GENOMIC DNA]</scope>
    <source>
        <strain evidence="3">CECT 7069</strain>
    </source>
</reference>
<dbReference type="RefSeq" id="WP_238222352.1">
    <property type="nucleotide sequence ID" value="NZ_BPQD01000003.1"/>
</dbReference>
<proteinExistence type="predicted"/>
<evidence type="ECO:0000313" key="2">
    <source>
        <dbReference type="EMBL" id="MDN3590983.1"/>
    </source>
</evidence>
<dbReference type="NCBIfam" id="TIGR01370">
    <property type="entry name" value="MJ1477/TM1410 family putative glycoside hydrolase"/>
    <property type="match status" value="1"/>
</dbReference>
<dbReference type="Gene3D" id="3.20.20.70">
    <property type="entry name" value="Aldolase class I"/>
    <property type="match status" value="1"/>
</dbReference>
<dbReference type="PROSITE" id="PS51318">
    <property type="entry name" value="TAT"/>
    <property type="match status" value="1"/>
</dbReference>
<dbReference type="PANTHER" id="PTHR35882">
    <property type="entry name" value="PELA"/>
    <property type="match status" value="1"/>
</dbReference>
<feature type="domain" description="Glycoside-hydrolase family GH114 TIM-barrel" evidence="1">
    <location>
        <begin position="81"/>
        <end position="305"/>
    </location>
</feature>
<dbReference type="Proteomes" id="UP001224644">
    <property type="component" value="Unassembled WGS sequence"/>
</dbReference>
<dbReference type="InterPro" id="IPR016063">
    <property type="entry name" value="TM1410_Glycdase"/>
</dbReference>
<dbReference type="Pfam" id="PF03537">
    <property type="entry name" value="Glyco_hydro_114"/>
    <property type="match status" value="1"/>
</dbReference>
<dbReference type="EMBL" id="JAUFPX010000006">
    <property type="protein sequence ID" value="MDN3590983.1"/>
    <property type="molecule type" value="Genomic_DNA"/>
</dbReference>